<evidence type="ECO:0000259" key="16">
    <source>
        <dbReference type="Pfam" id="PF08240"/>
    </source>
</evidence>
<dbReference type="Gene3D" id="2.20.28.20">
    <property type="entry name" value="Methionyl-tRNA synthetase, Zn-domain"/>
    <property type="match status" value="1"/>
</dbReference>
<evidence type="ECO:0000256" key="3">
    <source>
        <dbReference type="ARBA" id="ARBA00012838"/>
    </source>
</evidence>
<evidence type="ECO:0000256" key="5">
    <source>
        <dbReference type="ARBA" id="ARBA00022598"/>
    </source>
</evidence>
<dbReference type="InterPro" id="IPR001412">
    <property type="entry name" value="aa-tRNA-synth_I_CS"/>
</dbReference>
<keyword evidence="8" id="KW-0694">RNA-binding</keyword>
<keyword evidence="7 14" id="KW-0067">ATP-binding</keyword>
<keyword evidence="9 14" id="KW-0648">Protein biosynthesis</keyword>
<dbReference type="SUPFAM" id="SSF57770">
    <property type="entry name" value="Methionyl-tRNA synthetase (MetRS), Zn-domain"/>
    <property type="match status" value="1"/>
</dbReference>
<accession>A0A0G4MRA5</accession>
<dbReference type="GO" id="GO:0005829">
    <property type="term" value="C:cytosol"/>
    <property type="evidence" value="ECO:0007669"/>
    <property type="project" value="TreeGrafter"/>
</dbReference>
<keyword evidence="5 14" id="KW-0436">Ligase</keyword>
<keyword evidence="6 14" id="KW-0547">Nucleotide-binding</keyword>
<feature type="compositionally biased region" description="Basic and acidic residues" evidence="15">
    <location>
        <begin position="1075"/>
        <end position="1091"/>
    </location>
</feature>
<dbReference type="Pfam" id="PF08240">
    <property type="entry name" value="ADH_N"/>
    <property type="match status" value="1"/>
</dbReference>
<dbReference type="Gene3D" id="3.40.50.720">
    <property type="entry name" value="NAD(P)-binding Rossmann-like Domain"/>
    <property type="match status" value="1"/>
</dbReference>
<evidence type="ECO:0000259" key="18">
    <source>
        <dbReference type="Pfam" id="PF19303"/>
    </source>
</evidence>
<dbReference type="Proteomes" id="UP000044602">
    <property type="component" value="Unassembled WGS sequence"/>
</dbReference>
<evidence type="ECO:0000256" key="1">
    <source>
        <dbReference type="ARBA" id="ARBA00004496"/>
    </source>
</evidence>
<evidence type="ECO:0000256" key="8">
    <source>
        <dbReference type="ARBA" id="ARBA00022884"/>
    </source>
</evidence>
<comment type="subcellular location">
    <subcellularLocation>
        <location evidence="1">Cytoplasm</location>
    </subcellularLocation>
</comment>
<evidence type="ECO:0000256" key="7">
    <source>
        <dbReference type="ARBA" id="ARBA00022840"/>
    </source>
</evidence>
<dbReference type="CDD" id="cd07957">
    <property type="entry name" value="Anticodon_Ia_Met"/>
    <property type="match status" value="1"/>
</dbReference>
<dbReference type="Pfam" id="PF19303">
    <property type="entry name" value="Anticodon_3"/>
    <property type="match status" value="1"/>
</dbReference>
<evidence type="ECO:0000313" key="19">
    <source>
        <dbReference type="EMBL" id="CRK36704.1"/>
    </source>
</evidence>
<keyword evidence="10" id="KW-0560">Oxidoreductase</keyword>
<dbReference type="SUPFAM" id="SSF51735">
    <property type="entry name" value="NAD(P)-binding Rossmann-fold domains"/>
    <property type="match status" value="1"/>
</dbReference>
<dbReference type="GO" id="GO:0016491">
    <property type="term" value="F:oxidoreductase activity"/>
    <property type="evidence" value="ECO:0007669"/>
    <property type="project" value="UniProtKB-KW"/>
</dbReference>
<evidence type="ECO:0000313" key="20">
    <source>
        <dbReference type="Proteomes" id="UP000044602"/>
    </source>
</evidence>
<feature type="domain" description="Alcohol dehydrogenase-like N-terminal" evidence="16">
    <location>
        <begin position="201"/>
        <end position="319"/>
    </location>
</feature>
<name>A0A0G4MRA5_VERLO</name>
<dbReference type="InterPro" id="IPR036291">
    <property type="entry name" value="NAD(P)-bd_dom_sf"/>
</dbReference>
<dbReference type="InterPro" id="IPR033911">
    <property type="entry name" value="MetRS_core"/>
</dbReference>
<evidence type="ECO:0000256" key="11">
    <source>
        <dbReference type="ARBA" id="ARBA00023146"/>
    </source>
</evidence>
<keyword evidence="4" id="KW-0820">tRNA-binding</keyword>
<dbReference type="GO" id="GO:0000049">
    <property type="term" value="F:tRNA binding"/>
    <property type="evidence" value="ECO:0007669"/>
    <property type="project" value="UniProtKB-KW"/>
</dbReference>
<dbReference type="InterPro" id="IPR015413">
    <property type="entry name" value="Methionyl/Leucyl_tRNA_Synth"/>
</dbReference>
<proteinExistence type="inferred from homology"/>
<dbReference type="SUPFAM" id="SSF50129">
    <property type="entry name" value="GroES-like"/>
    <property type="match status" value="1"/>
</dbReference>
<evidence type="ECO:0000256" key="10">
    <source>
        <dbReference type="ARBA" id="ARBA00023002"/>
    </source>
</evidence>
<feature type="domain" description="Methionyl/Leucyl tRNA synthetase" evidence="17">
    <location>
        <begin position="453"/>
        <end position="894"/>
    </location>
</feature>
<organism evidence="19 20">
    <name type="scientific">Verticillium longisporum</name>
    <name type="common">Verticillium dahliae var. longisporum</name>
    <dbReference type="NCBI Taxonomy" id="100787"/>
    <lineage>
        <taxon>Eukaryota</taxon>
        <taxon>Fungi</taxon>
        <taxon>Dikarya</taxon>
        <taxon>Ascomycota</taxon>
        <taxon>Pezizomycotina</taxon>
        <taxon>Sordariomycetes</taxon>
        <taxon>Hypocreomycetidae</taxon>
        <taxon>Glomerellales</taxon>
        <taxon>Plectosphaerellaceae</taxon>
        <taxon>Verticillium</taxon>
    </lineage>
</organism>
<evidence type="ECO:0000256" key="9">
    <source>
        <dbReference type="ARBA" id="ARBA00022917"/>
    </source>
</evidence>
<dbReference type="InterPro" id="IPR023458">
    <property type="entry name" value="Met-tRNA_ligase_1"/>
</dbReference>
<dbReference type="InterPro" id="IPR014729">
    <property type="entry name" value="Rossmann-like_a/b/a_fold"/>
</dbReference>
<dbReference type="InterPro" id="IPR041872">
    <property type="entry name" value="Anticodon_Met"/>
</dbReference>
<dbReference type="GO" id="GO:0004825">
    <property type="term" value="F:methionine-tRNA ligase activity"/>
    <property type="evidence" value="ECO:0007669"/>
    <property type="project" value="UniProtKB-EC"/>
</dbReference>
<dbReference type="GO" id="GO:0006431">
    <property type="term" value="P:methionyl-tRNA aminoacylation"/>
    <property type="evidence" value="ECO:0007669"/>
    <property type="project" value="InterPro"/>
</dbReference>
<evidence type="ECO:0000256" key="14">
    <source>
        <dbReference type="RuleBase" id="RU363039"/>
    </source>
</evidence>
<dbReference type="InterPro" id="IPR002328">
    <property type="entry name" value="ADH_Zn_CS"/>
</dbReference>
<dbReference type="InterPro" id="IPR013154">
    <property type="entry name" value="ADH-like_N"/>
</dbReference>
<keyword evidence="20" id="KW-1185">Reference proteome</keyword>
<evidence type="ECO:0000256" key="12">
    <source>
        <dbReference type="ARBA" id="ARBA00030904"/>
    </source>
</evidence>
<dbReference type="PROSITE" id="PS00059">
    <property type="entry name" value="ADH_ZINC"/>
    <property type="match status" value="1"/>
</dbReference>
<dbReference type="SUPFAM" id="SSF52374">
    <property type="entry name" value="Nucleotidylyl transferase"/>
    <property type="match status" value="1"/>
</dbReference>
<evidence type="ECO:0000256" key="13">
    <source>
        <dbReference type="ARBA" id="ARBA00047364"/>
    </source>
</evidence>
<comment type="catalytic activity">
    <reaction evidence="13">
        <text>tRNA(Met) + L-methionine + ATP = L-methionyl-tRNA(Met) + AMP + diphosphate</text>
        <dbReference type="Rhea" id="RHEA:13481"/>
        <dbReference type="Rhea" id="RHEA-COMP:9667"/>
        <dbReference type="Rhea" id="RHEA-COMP:9698"/>
        <dbReference type="ChEBI" id="CHEBI:30616"/>
        <dbReference type="ChEBI" id="CHEBI:33019"/>
        <dbReference type="ChEBI" id="CHEBI:57844"/>
        <dbReference type="ChEBI" id="CHEBI:78442"/>
        <dbReference type="ChEBI" id="CHEBI:78530"/>
        <dbReference type="ChEBI" id="CHEBI:456215"/>
        <dbReference type="EC" id="6.1.1.10"/>
    </reaction>
</comment>
<dbReference type="NCBIfam" id="TIGR00398">
    <property type="entry name" value="metG"/>
    <property type="match status" value="1"/>
</dbReference>
<dbReference type="EC" id="6.1.1.10" evidence="3"/>
<dbReference type="Gene3D" id="3.40.50.620">
    <property type="entry name" value="HUPs"/>
    <property type="match status" value="1"/>
</dbReference>
<dbReference type="PROSITE" id="PS00178">
    <property type="entry name" value="AA_TRNA_LIGASE_I"/>
    <property type="match status" value="1"/>
</dbReference>
<keyword evidence="11 14" id="KW-0030">Aminoacyl-tRNA synthetase</keyword>
<dbReference type="GO" id="GO:0017101">
    <property type="term" value="C:aminoacyl-tRNA synthetase multienzyme complex"/>
    <property type="evidence" value="ECO:0007669"/>
    <property type="project" value="TreeGrafter"/>
</dbReference>
<dbReference type="SUPFAM" id="SSF47323">
    <property type="entry name" value="Anticodon-binding domain of a subclass of class I aminoacyl-tRNA synthetases"/>
    <property type="match status" value="1"/>
</dbReference>
<dbReference type="GO" id="GO:0005524">
    <property type="term" value="F:ATP binding"/>
    <property type="evidence" value="ECO:0007669"/>
    <property type="project" value="UniProtKB-KW"/>
</dbReference>
<evidence type="ECO:0000256" key="2">
    <source>
        <dbReference type="ARBA" id="ARBA00005594"/>
    </source>
</evidence>
<dbReference type="PANTHER" id="PTHR45765:SF1">
    <property type="entry name" value="METHIONINE--TRNA LIGASE, CYTOPLASMIC"/>
    <property type="match status" value="1"/>
</dbReference>
<sequence length="1134" mass="124808">MQRGQSLVFAAADEPNFWSELGCAGWSRPLGTPPLTTMGHLSGIMLPPFLDVCPFSALGWPWAVAWGPAKGGRVSRKRLRGARSQLLGGGSVVDERGTRGKIGIEPWSLKYWATCRSALDLPPVPPSLFFFSFEIGALSNPNHLTRLAIDQTSYCAVPPLPIHIPDANMPYPEKFTGFQVKGADTWQEFHKQEFDAKPFGDYDIDIKIECCGVCSSDVHTVRGDWGAQPYPLAVGHEIVGKAIKVGSKVTTVKEGQRVGVGAQSWACLDCKQCKNDNETYCKDQLDTYGATWPDSGVVSQGGYSSHVRTHQHWVFPIPDGLPSEVAAPMLCAGLTAYSPLVRNGAGPGKKVGIVGIGGIGHFGVLFAKALGAEMLDLAAEKKLFTWVEKIPISAEGLKTAMQGVEASKVRYRYCMTGYEEAFESLSNPSTTITTLAVMATAEPILPVKGKNNVLVTSALPYVNNTPHLGNVIGSVLSADVFARFSRARGNPTIFICGSDEYGTATETKALEEGVDPETLCRKYHAVHKGIYEWFNLSFDIFGRTPTEQQTEIVQDIFRKLWQNGYIEERETTQPFCPVHHSFLADRFVEGECSLCGYNDARGDQCDKCGNLLDPLEPEPEAGNAKPDDDIAAKATGWLINPRCKLDGAKPDKKQTKHLFLRLDALKEPLIDWFKKASTEGAWSTSAQTITQAWIDKGLKPRGITRDLKWGVPVPRDVTGEDYAAKVFYVWFDACIGYVSITKNYTDGADLAGKKWEQWWKNPDEVKLYQFLGKDNVQFHSTVFPASQLGTNENWTKVHKISATEYLNYEGGKFSKSRGVGVFGNQVQETGVPSDVWRYYLLSRRPEVRSHDPSDNMIVVLTISQTSDSEFMWQELVDGNNNELLKNLGNFCQRVIKFAQAKLDTTVPDYTKFSLNDYLKNHVKEVNVNLKEYIANMEGTKFRDGLRSILSISALGNKLLQDNKLDNKLLTEEPDRCAAIIGLALNQIALIASILNPYMPVTSKAIFEQLGVEPTPTIPDEWVTDAIKPGQKLGEAKHLFSQIPASKIEEWREAFGGEEVRKQKEEAAAKAAAKKAAKEREKEKKRLKKEAAKAAAASGAEAAPAGVESGEKKSEADPAIEAVTEAIAKADVHTS</sequence>
<protein>
    <recommendedName>
        <fullName evidence="3">methionine--tRNA ligase</fullName>
        <ecNumber evidence="3">6.1.1.10</ecNumber>
    </recommendedName>
    <alternativeName>
        <fullName evidence="12">Methionyl-tRNA synthetase</fullName>
    </alternativeName>
</protein>
<dbReference type="Gene3D" id="3.90.180.10">
    <property type="entry name" value="Medium-chain alcohol dehydrogenases, catalytic domain"/>
    <property type="match status" value="2"/>
</dbReference>
<reference evidence="20" key="1">
    <citation type="submission" date="2015-05" db="EMBL/GenBank/DDBJ databases">
        <authorList>
            <person name="Fogelqvist Johan"/>
        </authorList>
    </citation>
    <scope>NUCLEOTIDE SEQUENCE [LARGE SCALE GENOMIC DNA]</scope>
</reference>
<dbReference type="Pfam" id="PF09334">
    <property type="entry name" value="tRNA-synt_1g"/>
    <property type="match status" value="1"/>
</dbReference>
<dbReference type="STRING" id="100787.A0A0G4MRA5"/>
<dbReference type="InterPro" id="IPR011032">
    <property type="entry name" value="GroES-like_sf"/>
</dbReference>
<dbReference type="InterPro" id="IPR014758">
    <property type="entry name" value="Met-tRNA_synth"/>
</dbReference>
<dbReference type="AlphaFoldDB" id="A0A0G4MRA5"/>
<evidence type="ECO:0000259" key="17">
    <source>
        <dbReference type="Pfam" id="PF09334"/>
    </source>
</evidence>
<feature type="compositionally biased region" description="Low complexity" evidence="15">
    <location>
        <begin position="1092"/>
        <end position="1104"/>
    </location>
</feature>
<dbReference type="PRINTS" id="PR01041">
    <property type="entry name" value="TRNASYNTHMET"/>
</dbReference>
<feature type="region of interest" description="Disordered" evidence="15">
    <location>
        <begin position="1070"/>
        <end position="1134"/>
    </location>
</feature>
<evidence type="ECO:0000256" key="6">
    <source>
        <dbReference type="ARBA" id="ARBA00022741"/>
    </source>
</evidence>
<dbReference type="CDD" id="cd00814">
    <property type="entry name" value="MetRS_core"/>
    <property type="match status" value="1"/>
</dbReference>
<dbReference type="GO" id="GO:0008270">
    <property type="term" value="F:zinc ion binding"/>
    <property type="evidence" value="ECO:0007669"/>
    <property type="project" value="InterPro"/>
</dbReference>
<dbReference type="PANTHER" id="PTHR45765">
    <property type="entry name" value="METHIONINE--TRNA LIGASE"/>
    <property type="match status" value="1"/>
</dbReference>
<dbReference type="FunFam" id="1.10.730.10:FF:000031">
    <property type="entry name" value="Putative Methionyl-tRNA synthetase"/>
    <property type="match status" value="1"/>
</dbReference>
<evidence type="ECO:0000256" key="4">
    <source>
        <dbReference type="ARBA" id="ARBA00022555"/>
    </source>
</evidence>
<evidence type="ECO:0000256" key="15">
    <source>
        <dbReference type="SAM" id="MobiDB-lite"/>
    </source>
</evidence>
<feature type="domain" description="Methionyl-tRNA synthetase anticodon-binding" evidence="18">
    <location>
        <begin position="920"/>
        <end position="1057"/>
    </location>
</feature>
<dbReference type="Gene3D" id="1.10.730.10">
    <property type="entry name" value="Isoleucyl-tRNA Synthetase, Domain 1"/>
    <property type="match status" value="1"/>
</dbReference>
<dbReference type="EMBL" id="CVQH01024305">
    <property type="protein sequence ID" value="CRK36704.1"/>
    <property type="molecule type" value="Genomic_DNA"/>
</dbReference>
<comment type="similarity">
    <text evidence="2 14">Belongs to the class-I aminoacyl-tRNA synthetase family.</text>
</comment>
<dbReference type="InterPro" id="IPR029038">
    <property type="entry name" value="MetRS_Zn"/>
</dbReference>
<dbReference type="InterPro" id="IPR009080">
    <property type="entry name" value="tRNAsynth_Ia_anticodon-bd"/>
</dbReference>
<gene>
    <name evidence="19" type="ORF">BN1708_007145</name>
</gene>